<feature type="domain" description="CobQ/CobB/MinD/ParA nucleotide binding" evidence="1">
    <location>
        <begin position="17"/>
        <end position="282"/>
    </location>
</feature>
<dbReference type="EMBL" id="LIST01000010">
    <property type="protein sequence ID" value="KOX94228.1"/>
    <property type="molecule type" value="Genomic_DNA"/>
</dbReference>
<keyword evidence="3" id="KW-1185">Reference proteome</keyword>
<dbReference type="SUPFAM" id="SSF52540">
    <property type="entry name" value="P-loop containing nucleoside triphosphate hydrolases"/>
    <property type="match status" value="1"/>
</dbReference>
<dbReference type="PANTHER" id="PTHR13696">
    <property type="entry name" value="P-LOOP CONTAINING NUCLEOSIDE TRIPHOSPHATE HYDROLASE"/>
    <property type="match status" value="1"/>
</dbReference>
<dbReference type="RefSeq" id="WP_077152434.1">
    <property type="nucleotide sequence ID" value="NZ_LIST01000010.1"/>
</dbReference>
<comment type="caution">
    <text evidence="2">The sequence shown here is derived from an EMBL/GenBank/DDBJ whole genome shotgun (WGS) entry which is preliminary data.</text>
</comment>
<organism evidence="2 3">
    <name type="scientific">Halorubrum tropicale</name>
    <dbReference type="NCBI Taxonomy" id="1765655"/>
    <lineage>
        <taxon>Archaea</taxon>
        <taxon>Methanobacteriati</taxon>
        <taxon>Methanobacteriota</taxon>
        <taxon>Stenosarchaea group</taxon>
        <taxon>Halobacteria</taxon>
        <taxon>Halobacteriales</taxon>
        <taxon>Haloferacaceae</taxon>
        <taxon>Halorubrum</taxon>
    </lineage>
</organism>
<dbReference type="PATRIC" id="fig|1705389.3.peg.1671"/>
<sequence length="313" mass="33164">MPPQPPQAGQGTHPPRLVVANAKGGVGKTTVSANLVGALADRGLDVLAVDADPQGNLTEALGHLDAYEAEPPTLFDILLDIDARDEVSTILCEGAEADLLPSSIDMLGSTLELSAAHFLAQLHNGDVVDDPDAVEAATWALESMTQLVTPATIGADAHGYGLLDDALARVDDAYDVVIVDAPPGHNPMFKNALYAAPNLIVPATAEASSKGAVDRLFDEIAAFETDTGREIYEVAAVTNRIRMSTNAADEMTAFLAEVFDDVPVYEIPERVALSYAYDAGESIFKYQPDADVVTTFERAADHVIETFELEVTA</sequence>
<evidence type="ECO:0000313" key="3">
    <source>
        <dbReference type="Proteomes" id="UP000037747"/>
    </source>
</evidence>
<protein>
    <recommendedName>
        <fullName evidence="1">CobQ/CobB/MinD/ParA nucleotide binding domain-containing protein</fullName>
    </recommendedName>
</protein>
<name>A0A0M9AM13_9EURY</name>
<accession>A0A0M9AM13</accession>
<dbReference type="PANTHER" id="PTHR13696:SF99">
    <property type="entry name" value="COBYRINIC ACID AC-DIAMIDE SYNTHASE"/>
    <property type="match status" value="1"/>
</dbReference>
<dbReference type="CDD" id="cd02042">
    <property type="entry name" value="ParAB_family"/>
    <property type="match status" value="1"/>
</dbReference>
<dbReference type="InterPro" id="IPR050678">
    <property type="entry name" value="DNA_Partitioning_ATPase"/>
</dbReference>
<dbReference type="Pfam" id="PF01656">
    <property type="entry name" value="CbiA"/>
    <property type="match status" value="1"/>
</dbReference>
<dbReference type="AlphaFoldDB" id="A0A0M9AM13"/>
<dbReference type="Gene3D" id="3.40.50.300">
    <property type="entry name" value="P-loop containing nucleotide triphosphate hydrolases"/>
    <property type="match status" value="1"/>
</dbReference>
<dbReference type="STRING" id="1765655.AMR74_16100"/>
<evidence type="ECO:0000259" key="1">
    <source>
        <dbReference type="Pfam" id="PF01656"/>
    </source>
</evidence>
<gene>
    <name evidence="2" type="ORF">AMR74_16100</name>
</gene>
<reference evidence="2 3" key="1">
    <citation type="submission" date="2015-08" db="EMBL/GenBank/DDBJ databases">
        <title>Genomes of Isolates from Cabo Rojo, PR.</title>
        <authorList>
            <person name="Sanchez-Nieves R.L."/>
            <person name="Montalvo-Rodriguez R."/>
        </authorList>
    </citation>
    <scope>NUCLEOTIDE SEQUENCE [LARGE SCALE GENOMIC DNA]</scope>
    <source>
        <strain evidence="2 3">5</strain>
    </source>
</reference>
<dbReference type="OrthoDB" id="36110at2157"/>
<dbReference type="InterPro" id="IPR002586">
    <property type="entry name" value="CobQ/CobB/MinD/ParA_Nub-bd_dom"/>
</dbReference>
<evidence type="ECO:0000313" key="2">
    <source>
        <dbReference type="EMBL" id="KOX94228.1"/>
    </source>
</evidence>
<dbReference type="InterPro" id="IPR027417">
    <property type="entry name" value="P-loop_NTPase"/>
</dbReference>
<proteinExistence type="predicted"/>
<dbReference type="Proteomes" id="UP000037747">
    <property type="component" value="Unassembled WGS sequence"/>
</dbReference>